<dbReference type="InterPro" id="IPR024051">
    <property type="entry name" value="AICAR_Tfase_dup_dom_sf"/>
</dbReference>
<accession>A0A2R6XYK7</accession>
<evidence type="ECO:0000256" key="2">
    <source>
        <dbReference type="ARBA" id="ARBA00004954"/>
    </source>
</evidence>
<evidence type="ECO:0000256" key="10">
    <source>
        <dbReference type="HAMAP-Rule" id="MF_00139"/>
    </source>
</evidence>
<organism evidence="12 13">
    <name type="scientific">Candidatus Carbonibacillus altaicus</name>
    <dbReference type="NCBI Taxonomy" id="2163959"/>
    <lineage>
        <taxon>Bacteria</taxon>
        <taxon>Bacillati</taxon>
        <taxon>Bacillota</taxon>
        <taxon>Bacilli</taxon>
        <taxon>Bacillales</taxon>
        <taxon>Candidatus Carbonibacillus</taxon>
    </lineage>
</organism>
<reference evidence="13" key="1">
    <citation type="journal article" date="2018" name="Sci. Rep.">
        <title>Lignite coal burning seam in the remote Altai Mountains harbors a hydrogen-driven thermophilic microbial community.</title>
        <authorList>
            <person name="Kadnikov V.V."/>
            <person name="Mardanov A.V."/>
            <person name="Ivasenko D.A."/>
            <person name="Antsiferov D.V."/>
            <person name="Beletsky A.V."/>
            <person name="Karnachuk O.V."/>
            <person name="Ravin N.V."/>
        </authorList>
    </citation>
    <scope>NUCLEOTIDE SEQUENCE [LARGE SCALE GENOMIC DNA]</scope>
</reference>
<dbReference type="NCBIfam" id="TIGR00355">
    <property type="entry name" value="purH"/>
    <property type="match status" value="1"/>
</dbReference>
<evidence type="ECO:0000256" key="7">
    <source>
        <dbReference type="ARBA" id="ARBA00023268"/>
    </source>
</evidence>
<keyword evidence="5 10" id="KW-0658">Purine biosynthesis</keyword>
<comment type="pathway">
    <text evidence="2 10">Purine metabolism; IMP biosynthesis via de novo pathway; 5-formamido-1-(5-phospho-D-ribosyl)imidazole-4-carboxamide from 5-amino-1-(5-phospho-D-ribosyl)imidazole-4-carboxamide (10-formyl THF route): step 1/1.</text>
</comment>
<dbReference type="UniPathway" id="UPA00074">
    <property type="reaction ID" value="UER00133"/>
</dbReference>
<comment type="domain">
    <text evidence="10">The IMP cyclohydrolase activity resides in the N-terminal region.</text>
</comment>
<sequence>MSQNVSQNTKQSYRAFLSVSDKTGLVSFAQELVKRGFELVASSGTARYLQENGLSVQSADEITGFRELIGGRVKTLHPLLHAAILARQDDAGDMADLQSLGVMPFQLVMVGLYPFEAVAESGADMDTLIENIDIGGVALIRGAAKNARDVCVVTDSGDFKAVLRAWDEGAEAWSRLKQRLQLKAFRTTAYYDALIAETLARRLERLSDQEKGQEATQGREGDAEGRLEQLFPEKIVIPLQRKERLRYGENPHQAAAYYRHPRALTAGGETLVDFMLLQGKPLSYNNIQDAESALMLVKRFREPAAVVIKHMNPCGVAVAESIEAAFQKAFDADPVSIFGGIVALNRPMTGALAQALKDVFLEVIIAPDMAEEARMIFASKKNVRLLVPKTKRAALLQSEADVSAFFELTSMGGGVLLQTPDHVDEEEINTARVVSKRAPTEEEWQALHFAWKVVASVKSNAIVVAKDGQTLGIGAGQMNRVGSVRIALDAAGEKAKGAVLASDAFFPMPDSIELAGMAGISAIVHPGGSIRDEAVIRAADAYDMAMILTGRRHFRH</sequence>
<dbReference type="GO" id="GO:0004643">
    <property type="term" value="F:phosphoribosylaminoimidazolecarboxamide formyltransferase activity"/>
    <property type="evidence" value="ECO:0007669"/>
    <property type="project" value="UniProtKB-UniRule"/>
</dbReference>
<evidence type="ECO:0000256" key="3">
    <source>
        <dbReference type="ARBA" id="ARBA00007667"/>
    </source>
</evidence>
<dbReference type="Pfam" id="PF02142">
    <property type="entry name" value="MGS"/>
    <property type="match status" value="1"/>
</dbReference>
<evidence type="ECO:0000313" key="13">
    <source>
        <dbReference type="Proteomes" id="UP000244338"/>
    </source>
</evidence>
<dbReference type="HAMAP" id="MF_00139">
    <property type="entry name" value="PurH"/>
    <property type="match status" value="1"/>
</dbReference>
<dbReference type="Proteomes" id="UP000244338">
    <property type="component" value="Unassembled WGS sequence"/>
</dbReference>
<dbReference type="PIRSF" id="PIRSF000414">
    <property type="entry name" value="AICARFT_IMPCHas"/>
    <property type="match status" value="1"/>
</dbReference>
<comment type="catalytic activity">
    <reaction evidence="9 10">
        <text>IMP + H2O = 5-formamido-1-(5-phospho-D-ribosyl)imidazole-4-carboxamide</text>
        <dbReference type="Rhea" id="RHEA:18445"/>
        <dbReference type="ChEBI" id="CHEBI:15377"/>
        <dbReference type="ChEBI" id="CHEBI:58053"/>
        <dbReference type="ChEBI" id="CHEBI:58467"/>
        <dbReference type="EC" id="3.5.4.10"/>
    </reaction>
</comment>
<comment type="similarity">
    <text evidence="3 10">Belongs to the PurH family.</text>
</comment>
<name>A0A2R6XYK7_9BACL</name>
<evidence type="ECO:0000256" key="5">
    <source>
        <dbReference type="ARBA" id="ARBA00022755"/>
    </source>
</evidence>
<dbReference type="NCBIfam" id="NF002049">
    <property type="entry name" value="PRK00881.1"/>
    <property type="match status" value="1"/>
</dbReference>
<dbReference type="PANTHER" id="PTHR11692">
    <property type="entry name" value="BIFUNCTIONAL PURINE BIOSYNTHESIS PROTEIN PURH"/>
    <property type="match status" value="1"/>
</dbReference>
<dbReference type="Gene3D" id="3.40.50.1380">
    <property type="entry name" value="Methylglyoxal synthase-like domain"/>
    <property type="match status" value="1"/>
</dbReference>
<dbReference type="Pfam" id="PF01808">
    <property type="entry name" value="AICARFT_IMPCHas"/>
    <property type="match status" value="1"/>
</dbReference>
<comment type="catalytic activity">
    <reaction evidence="8 10">
        <text>(6R)-10-formyltetrahydrofolate + 5-amino-1-(5-phospho-beta-D-ribosyl)imidazole-4-carboxamide = 5-formamido-1-(5-phospho-D-ribosyl)imidazole-4-carboxamide + (6S)-5,6,7,8-tetrahydrofolate</text>
        <dbReference type="Rhea" id="RHEA:22192"/>
        <dbReference type="ChEBI" id="CHEBI:57453"/>
        <dbReference type="ChEBI" id="CHEBI:58467"/>
        <dbReference type="ChEBI" id="CHEBI:58475"/>
        <dbReference type="ChEBI" id="CHEBI:195366"/>
        <dbReference type="EC" id="2.1.2.3"/>
    </reaction>
</comment>
<keyword evidence="4 10" id="KW-0808">Transferase</keyword>
<evidence type="ECO:0000256" key="8">
    <source>
        <dbReference type="ARBA" id="ARBA00050488"/>
    </source>
</evidence>
<dbReference type="InterPro" id="IPR036914">
    <property type="entry name" value="MGS-like_dom_sf"/>
</dbReference>
<dbReference type="FunFam" id="3.40.50.1380:FF:000001">
    <property type="entry name" value="Bifunctional purine biosynthesis protein PurH"/>
    <property type="match status" value="1"/>
</dbReference>
<dbReference type="GO" id="GO:0005829">
    <property type="term" value="C:cytosol"/>
    <property type="evidence" value="ECO:0007669"/>
    <property type="project" value="TreeGrafter"/>
</dbReference>
<evidence type="ECO:0000313" key="12">
    <source>
        <dbReference type="EMBL" id="PTQ55507.1"/>
    </source>
</evidence>
<evidence type="ECO:0000259" key="11">
    <source>
        <dbReference type="PROSITE" id="PS51855"/>
    </source>
</evidence>
<dbReference type="SUPFAM" id="SSF52335">
    <property type="entry name" value="Methylglyoxal synthase-like"/>
    <property type="match status" value="1"/>
</dbReference>
<dbReference type="SUPFAM" id="SSF53927">
    <property type="entry name" value="Cytidine deaminase-like"/>
    <property type="match status" value="1"/>
</dbReference>
<dbReference type="FunFam" id="3.40.140.20:FF:000001">
    <property type="entry name" value="Bifunctional purine biosynthesis protein PurH"/>
    <property type="match status" value="1"/>
</dbReference>
<dbReference type="CDD" id="cd01421">
    <property type="entry name" value="IMPCH"/>
    <property type="match status" value="1"/>
</dbReference>
<dbReference type="InterPro" id="IPR011607">
    <property type="entry name" value="MGS-like_dom"/>
</dbReference>
<evidence type="ECO:0000256" key="4">
    <source>
        <dbReference type="ARBA" id="ARBA00022679"/>
    </source>
</evidence>
<keyword evidence="6 10" id="KW-0378">Hydrolase</keyword>
<dbReference type="Gene3D" id="3.40.140.20">
    <property type="match status" value="2"/>
</dbReference>
<evidence type="ECO:0000256" key="1">
    <source>
        <dbReference type="ARBA" id="ARBA00004844"/>
    </source>
</evidence>
<dbReference type="InterPro" id="IPR016193">
    <property type="entry name" value="Cytidine_deaminase-like"/>
</dbReference>
<proteinExistence type="inferred from homology"/>
<comment type="caution">
    <text evidence="12">The sequence shown here is derived from an EMBL/GenBank/DDBJ whole genome shotgun (WGS) entry which is preliminary data.</text>
</comment>
<dbReference type="SMART" id="SM00851">
    <property type="entry name" value="MGS"/>
    <property type="match status" value="1"/>
</dbReference>
<dbReference type="GO" id="GO:0006189">
    <property type="term" value="P:'de novo' IMP biosynthetic process"/>
    <property type="evidence" value="ECO:0007669"/>
    <property type="project" value="UniProtKB-UniRule"/>
</dbReference>
<dbReference type="PANTHER" id="PTHR11692:SF0">
    <property type="entry name" value="BIFUNCTIONAL PURINE BIOSYNTHESIS PROTEIN ATIC"/>
    <property type="match status" value="1"/>
</dbReference>
<protein>
    <recommendedName>
        <fullName evidence="10">Bifunctional purine biosynthesis protein PurH</fullName>
    </recommendedName>
    <domain>
        <recommendedName>
            <fullName evidence="10">Phosphoribosylaminoimidazolecarboxamide formyltransferase</fullName>
            <ecNumber evidence="10">2.1.2.3</ecNumber>
        </recommendedName>
        <alternativeName>
            <fullName evidence="10">AICAR transformylase</fullName>
        </alternativeName>
    </domain>
    <domain>
        <recommendedName>
            <fullName evidence="10">IMP cyclohydrolase</fullName>
            <ecNumber evidence="10">3.5.4.10</ecNumber>
        </recommendedName>
        <alternativeName>
            <fullName evidence="10">ATIC</fullName>
        </alternativeName>
        <alternativeName>
            <fullName evidence="10">IMP synthase</fullName>
        </alternativeName>
        <alternativeName>
            <fullName evidence="10">Inosinicase</fullName>
        </alternativeName>
    </domain>
</protein>
<dbReference type="EC" id="3.5.4.10" evidence="10"/>
<evidence type="ECO:0000256" key="6">
    <source>
        <dbReference type="ARBA" id="ARBA00022801"/>
    </source>
</evidence>
<keyword evidence="7 10" id="KW-0511">Multifunctional enzyme</keyword>
<gene>
    <name evidence="10" type="primary">purH</name>
    <name evidence="12" type="ORF">BSOLF_1941</name>
</gene>
<dbReference type="GO" id="GO:0003937">
    <property type="term" value="F:IMP cyclohydrolase activity"/>
    <property type="evidence" value="ECO:0007669"/>
    <property type="project" value="UniProtKB-UniRule"/>
</dbReference>
<feature type="domain" description="MGS-like" evidence="11">
    <location>
        <begin position="5"/>
        <end position="154"/>
    </location>
</feature>
<dbReference type="EMBL" id="PEBX01000106">
    <property type="protein sequence ID" value="PTQ55507.1"/>
    <property type="molecule type" value="Genomic_DNA"/>
</dbReference>
<dbReference type="SMART" id="SM00798">
    <property type="entry name" value="AICARFT_IMPCHas"/>
    <property type="match status" value="1"/>
</dbReference>
<dbReference type="EC" id="2.1.2.3" evidence="10"/>
<evidence type="ECO:0000256" key="9">
    <source>
        <dbReference type="ARBA" id="ARBA00050687"/>
    </source>
</evidence>
<dbReference type="InterPro" id="IPR002695">
    <property type="entry name" value="PurH-like"/>
</dbReference>
<dbReference type="AlphaFoldDB" id="A0A2R6XYK7"/>
<comment type="pathway">
    <text evidence="1 10">Purine metabolism; IMP biosynthesis via de novo pathway; IMP from 5-formamido-1-(5-phospho-D-ribosyl)imidazole-4-carboxamide: step 1/1.</text>
</comment>
<dbReference type="PROSITE" id="PS51855">
    <property type="entry name" value="MGS"/>
    <property type="match status" value="1"/>
</dbReference>